<dbReference type="InterPro" id="IPR006685">
    <property type="entry name" value="MscS_channel_2nd"/>
</dbReference>
<dbReference type="HOGENOM" id="CLU_340331_0_0_7"/>
<keyword evidence="6 7" id="KW-0472">Membrane</keyword>
<name>C6C0I4_MARSD</name>
<dbReference type="SUPFAM" id="SSF50182">
    <property type="entry name" value="Sm-like ribonucleoproteins"/>
    <property type="match status" value="1"/>
</dbReference>
<evidence type="ECO:0000256" key="7">
    <source>
        <dbReference type="SAM" id="Phobius"/>
    </source>
</evidence>
<dbReference type="PANTHER" id="PTHR30347">
    <property type="entry name" value="POTASSIUM CHANNEL RELATED"/>
    <property type="match status" value="1"/>
</dbReference>
<dbReference type="RefSeq" id="WP_015850937.1">
    <property type="nucleotide sequence ID" value="NC_012881.1"/>
</dbReference>
<dbReference type="InterPro" id="IPR023408">
    <property type="entry name" value="MscS_beta-dom_sf"/>
</dbReference>
<dbReference type="GO" id="GO:0008381">
    <property type="term" value="F:mechanosensitive monoatomic ion channel activity"/>
    <property type="evidence" value="ECO:0007669"/>
    <property type="project" value="UniProtKB-ARBA"/>
</dbReference>
<feature type="domain" description="Mechanosensitive ion channel MscS" evidence="9">
    <location>
        <begin position="620"/>
        <end position="686"/>
    </location>
</feature>
<dbReference type="InterPro" id="IPR049278">
    <property type="entry name" value="MS_channel_C"/>
</dbReference>
<dbReference type="Pfam" id="PF21088">
    <property type="entry name" value="MS_channel_1st"/>
    <property type="match status" value="1"/>
</dbReference>
<evidence type="ECO:0000256" key="2">
    <source>
        <dbReference type="ARBA" id="ARBA00008017"/>
    </source>
</evidence>
<evidence type="ECO:0000256" key="6">
    <source>
        <dbReference type="ARBA" id="ARBA00023136"/>
    </source>
</evidence>
<evidence type="ECO:0000259" key="11">
    <source>
        <dbReference type="Pfam" id="PF21088"/>
    </source>
</evidence>
<dbReference type="Pfam" id="PF21082">
    <property type="entry name" value="MS_channel_3rd"/>
    <property type="match status" value="1"/>
</dbReference>
<dbReference type="InterPro" id="IPR052702">
    <property type="entry name" value="MscS-like_channel"/>
</dbReference>
<feature type="transmembrane region" description="Helical" evidence="7">
    <location>
        <begin position="489"/>
        <end position="516"/>
    </location>
</feature>
<dbReference type="SUPFAM" id="SSF82861">
    <property type="entry name" value="Mechanosensitive channel protein MscS (YggB), transmembrane region"/>
    <property type="match status" value="1"/>
</dbReference>
<protein>
    <submittedName>
        <fullName evidence="12">MscS Mechanosensitive ion channel</fullName>
    </submittedName>
</protein>
<evidence type="ECO:0000256" key="5">
    <source>
        <dbReference type="ARBA" id="ARBA00022989"/>
    </source>
</evidence>
<feature type="chain" id="PRO_5005668515" evidence="8">
    <location>
        <begin position="29"/>
        <end position="834"/>
    </location>
</feature>
<evidence type="ECO:0000256" key="3">
    <source>
        <dbReference type="ARBA" id="ARBA00022475"/>
    </source>
</evidence>
<dbReference type="InterPro" id="IPR010920">
    <property type="entry name" value="LSM_dom_sf"/>
</dbReference>
<keyword evidence="8" id="KW-0732">Signal</keyword>
<dbReference type="eggNOG" id="COG3264">
    <property type="taxonomic scope" value="Bacteria"/>
</dbReference>
<feature type="transmembrane region" description="Helical" evidence="7">
    <location>
        <begin position="314"/>
        <end position="332"/>
    </location>
</feature>
<evidence type="ECO:0000313" key="13">
    <source>
        <dbReference type="Proteomes" id="UP000002601"/>
    </source>
</evidence>
<keyword evidence="3" id="KW-1003">Cell membrane</keyword>
<feature type="domain" description="Mechanosensitive ion channel MscS C-terminal" evidence="10">
    <location>
        <begin position="702"/>
        <end position="776"/>
    </location>
</feature>
<dbReference type="PROSITE" id="PS01246">
    <property type="entry name" value="UPF0003"/>
    <property type="match status" value="1"/>
</dbReference>
<dbReference type="Gene3D" id="2.30.30.60">
    <property type="match status" value="1"/>
</dbReference>
<dbReference type="KEGG" id="dsa:Desal_1054"/>
<feature type="transmembrane region" description="Helical" evidence="7">
    <location>
        <begin position="537"/>
        <end position="554"/>
    </location>
</feature>
<evidence type="ECO:0000313" key="12">
    <source>
        <dbReference type="EMBL" id="ACS79118.1"/>
    </source>
</evidence>
<feature type="transmembrane region" description="Helical" evidence="7">
    <location>
        <begin position="582"/>
        <end position="608"/>
    </location>
</feature>
<feature type="domain" description="Mechanosensitive ion channel transmembrane helices 2/3" evidence="11">
    <location>
        <begin position="581"/>
        <end position="619"/>
    </location>
</feature>
<organism evidence="12 13">
    <name type="scientific">Maridesulfovibrio salexigens (strain ATCC 14822 / DSM 2638 / NCIMB 8403 / VKM B-1763)</name>
    <name type="common">Desulfovibrio salexigens</name>
    <dbReference type="NCBI Taxonomy" id="526222"/>
    <lineage>
        <taxon>Bacteria</taxon>
        <taxon>Pseudomonadati</taxon>
        <taxon>Thermodesulfobacteriota</taxon>
        <taxon>Desulfovibrionia</taxon>
        <taxon>Desulfovibrionales</taxon>
        <taxon>Desulfovibrionaceae</taxon>
        <taxon>Maridesulfovibrio</taxon>
    </lineage>
</organism>
<comment type="subcellular location">
    <subcellularLocation>
        <location evidence="1">Cell membrane</location>
        <topology evidence="1">Multi-pass membrane protein</topology>
    </subcellularLocation>
</comment>
<dbReference type="InterPro" id="IPR011014">
    <property type="entry name" value="MscS_channel_TM-2"/>
</dbReference>
<dbReference type="SUPFAM" id="SSF82689">
    <property type="entry name" value="Mechanosensitive channel protein MscS (YggB), C-terminal domain"/>
    <property type="match status" value="1"/>
</dbReference>
<dbReference type="Proteomes" id="UP000002601">
    <property type="component" value="Chromosome"/>
</dbReference>
<evidence type="ECO:0000256" key="1">
    <source>
        <dbReference type="ARBA" id="ARBA00004651"/>
    </source>
</evidence>
<feature type="transmembrane region" description="Helical" evidence="7">
    <location>
        <begin position="344"/>
        <end position="365"/>
    </location>
</feature>
<feature type="transmembrane region" description="Helical" evidence="7">
    <location>
        <begin position="371"/>
        <end position="388"/>
    </location>
</feature>
<dbReference type="EMBL" id="CP001649">
    <property type="protein sequence ID" value="ACS79118.1"/>
    <property type="molecule type" value="Genomic_DNA"/>
</dbReference>
<dbReference type="InterPro" id="IPR006686">
    <property type="entry name" value="MscS_channel_CS"/>
</dbReference>
<dbReference type="InterPro" id="IPR011066">
    <property type="entry name" value="MscS_channel_C_sf"/>
</dbReference>
<dbReference type="GO" id="GO:0005886">
    <property type="term" value="C:plasma membrane"/>
    <property type="evidence" value="ECO:0007669"/>
    <property type="project" value="UniProtKB-SubCell"/>
</dbReference>
<feature type="transmembrane region" description="Helical" evidence="7">
    <location>
        <begin position="408"/>
        <end position="434"/>
    </location>
</feature>
<dbReference type="Gene3D" id="3.30.70.100">
    <property type="match status" value="1"/>
</dbReference>
<keyword evidence="4 7" id="KW-0812">Transmembrane</keyword>
<dbReference type="AlphaFoldDB" id="C6C0I4"/>
<keyword evidence="13" id="KW-1185">Reference proteome</keyword>
<feature type="transmembrane region" description="Helical" evidence="7">
    <location>
        <begin position="283"/>
        <end position="308"/>
    </location>
</feature>
<dbReference type="Gene3D" id="1.10.287.1260">
    <property type="match status" value="1"/>
</dbReference>
<dbReference type="PANTHER" id="PTHR30347:SF1">
    <property type="entry name" value="MECHANOSENSITIVE CHANNEL MSCK"/>
    <property type="match status" value="1"/>
</dbReference>
<dbReference type="InterPro" id="IPR049142">
    <property type="entry name" value="MS_channel_1st"/>
</dbReference>
<sequence length="834" mass="95142">MPLKTQKGLILILSILLFTFSTAPHSQAETATQTLLSMVETLDADINRQDLAVKKLNQHIPAMIEKYDARLHTAQVRLDQLKMLRGMAKQTPWSYRTVIMQLDDVQNFVQLAKSDLLIEKNRLKKIKQGFDVINEIHFKTKITDPRLKQKLASTRGKYLRVRDDAATLKKTIDAALLKSDKLIESMSEDHEVTHNFYAQTLTNFYFEPNLILLFPQAWNDIGYSFEEWRDSFTKFYHPLIVWVDWSNFLIIMSGITIVLWLILRTSVKRMLCRPMFSNHKLSLYNTGLFLISLGTAILFARIFTLFTANQITGLVWTEAITLGAIICTRNFLWAREKVQPAPLIYTPMFILWSLMTAGDIMHMLTLPAECLSVVWFVLSLAGLAALHFNRNRYTLQITRSTSKANKVILSGSALFTLLGFGTQAMMLTQIWFLFLVTIKICTALKTILITDLPQPEYQPPEDQELGEEEQKKFEKGLREALHHNQMVQLFYPLSVSVIIFMFIGWATSYMGGIPFARFVFRHMDMNIAGADISIKNLFYILILFFAARLALFWLKSFVNNTSINGQRIESALAHTLSTIGSYIVWVVFLLTSFFLLGIPMSALTWIASGLSIGIGFGMKDIVSNFVSGLIILFGGSIKKGDTLQHKKIIGTVIDVSIRNTTLKALDNSMVIIPNSSFLKGEIVNLNYQDTRIRVTIPVTLVPGSKVKKAKKVMLKIVKKHPNVLKDPAPNILFKRFGNFGLDFEILFWVSHFEDKFPTESDIVDELDQKFQSKKIKVAFRGIKTKYKPKGDEAAQIAAQREALKEKRKLVSKCFRSAALRKHRFLNKIEMDKPE</sequence>
<evidence type="ECO:0000256" key="8">
    <source>
        <dbReference type="SAM" id="SignalP"/>
    </source>
</evidence>
<evidence type="ECO:0000259" key="10">
    <source>
        <dbReference type="Pfam" id="PF21082"/>
    </source>
</evidence>
<feature type="transmembrane region" description="Helical" evidence="7">
    <location>
        <begin position="239"/>
        <end position="263"/>
    </location>
</feature>
<dbReference type="STRING" id="526222.Desal_1054"/>
<reference evidence="12 13" key="1">
    <citation type="submission" date="2009-06" db="EMBL/GenBank/DDBJ databases">
        <title>Complete sequence of Desulfovibrio salexigens DSM 2638.</title>
        <authorList>
            <consortium name="US DOE Joint Genome Institute"/>
            <person name="Lucas S."/>
            <person name="Copeland A."/>
            <person name="Lapidus A."/>
            <person name="Glavina del Rio T."/>
            <person name="Tice H."/>
            <person name="Bruce D."/>
            <person name="Goodwin L."/>
            <person name="Pitluck S."/>
            <person name="Munk A.C."/>
            <person name="Brettin T."/>
            <person name="Detter J.C."/>
            <person name="Han C."/>
            <person name="Tapia R."/>
            <person name="Larimer F."/>
            <person name="Land M."/>
            <person name="Hauser L."/>
            <person name="Kyrpides N."/>
            <person name="Anderson I."/>
            <person name="Wall J.D."/>
            <person name="Arkin A.P."/>
            <person name="Dehal P."/>
            <person name="Chivian D."/>
            <person name="Giles B."/>
            <person name="Hazen T.C."/>
        </authorList>
    </citation>
    <scope>NUCLEOTIDE SEQUENCE [LARGE SCALE GENOMIC DNA]</scope>
    <source>
        <strain evidence="13">ATCC 14822 / DSM 2638 / NCIMB 8403 / VKM B-1763</strain>
    </source>
</reference>
<dbReference type="Pfam" id="PF00924">
    <property type="entry name" value="MS_channel_2nd"/>
    <property type="match status" value="1"/>
</dbReference>
<evidence type="ECO:0000256" key="4">
    <source>
        <dbReference type="ARBA" id="ARBA00022692"/>
    </source>
</evidence>
<keyword evidence="5 7" id="KW-1133">Transmembrane helix</keyword>
<gene>
    <name evidence="12" type="ordered locus">Desal_1054</name>
</gene>
<proteinExistence type="inferred from homology"/>
<feature type="signal peptide" evidence="8">
    <location>
        <begin position="1"/>
        <end position="28"/>
    </location>
</feature>
<comment type="similarity">
    <text evidence="2">Belongs to the MscS (TC 1.A.23) family.</text>
</comment>
<accession>C6C0I4</accession>
<evidence type="ECO:0000259" key="9">
    <source>
        <dbReference type="Pfam" id="PF00924"/>
    </source>
</evidence>
<dbReference type="OrthoDB" id="9799209at2"/>
<feature type="transmembrane region" description="Helical" evidence="7">
    <location>
        <begin position="620"/>
        <end position="637"/>
    </location>
</feature>